<reference evidence="3" key="1">
    <citation type="submission" date="2000-03" db="EMBL/GenBank/DDBJ databases">
        <title>Oryza sativa nipponbare(GA3) genomic DNA, chromosome 6, PAC clone:P0029D06.</title>
        <authorList>
            <person name="Sasaki T."/>
            <person name="Matsumoto T."/>
            <person name="Yamamoto K."/>
        </authorList>
    </citation>
    <scope>NUCLEOTIDE SEQUENCE</scope>
</reference>
<dbReference type="AlphaFoldDB" id="Q8H680"/>
<dbReference type="EMBL" id="AP002805">
    <property type="protein sequence ID" value="BAC24822.1"/>
    <property type="molecule type" value="Genomic_DNA"/>
</dbReference>
<proteinExistence type="predicted"/>
<feature type="compositionally biased region" description="Low complexity" evidence="1">
    <location>
        <begin position="158"/>
        <end position="172"/>
    </location>
</feature>
<name>Q8H680_ORYSJ</name>
<protein>
    <submittedName>
        <fullName evidence="2">Uncharacterized protein</fullName>
    </submittedName>
</protein>
<accession>Q8H680</accession>
<gene>
    <name evidence="2" type="ORF">OSJNBa0004I20.25</name>
    <name evidence="3" type="ORF">P0029D06.3</name>
</gene>
<evidence type="ECO:0000313" key="2">
    <source>
        <dbReference type="EMBL" id="BAC24822.1"/>
    </source>
</evidence>
<evidence type="ECO:0000313" key="4">
    <source>
        <dbReference type="Proteomes" id="UP000000763"/>
    </source>
</evidence>
<reference evidence="4" key="4">
    <citation type="journal article" date="2008" name="Nucleic Acids Res.">
        <title>The rice annotation project database (RAP-DB): 2008 update.</title>
        <authorList>
            <consortium name="The rice annotation project (RAP)"/>
        </authorList>
    </citation>
    <scope>GENOME REANNOTATION</scope>
    <source>
        <strain evidence="4">cv. Nipponbare</strain>
    </source>
</reference>
<evidence type="ECO:0000313" key="3">
    <source>
        <dbReference type="EMBL" id="BAD67770.1"/>
    </source>
</evidence>
<dbReference type="Proteomes" id="UP000000763">
    <property type="component" value="Chromosome 6"/>
</dbReference>
<evidence type="ECO:0000256" key="1">
    <source>
        <dbReference type="SAM" id="MobiDB-lite"/>
    </source>
</evidence>
<dbReference type="EMBL" id="AP001552">
    <property type="protein sequence ID" value="BAD67770.1"/>
    <property type="molecule type" value="Genomic_DNA"/>
</dbReference>
<feature type="region of interest" description="Disordered" evidence="1">
    <location>
        <begin position="28"/>
        <end position="222"/>
    </location>
</feature>
<sequence>MVVDKRPAVEPVLARRPASRCRRLDRRYAEQLLPPERKGGAPAGEGEEGVRERASSGAGDGASHIRCPCSSPPTLLGKSGTPPSGVRGRERESGGIGEMKSMAPTSVELLRSAGSAGEEVELAGSGGPSLLTGPDGHRVRPPPADVTTRRGIRREEAPASAPSTTATAITTPVGSVDPEKGREKQSPASTGKPPNPPGAKHPKPPGTNQSSSEVETGNIVPVTIDKLSPEQKEFKQVMKSAQQQFMNSFKETC</sequence>
<reference evidence="4" key="3">
    <citation type="journal article" date="2005" name="Nature">
        <title>The map-based sequence of the rice genome.</title>
        <authorList>
            <consortium name="International rice genome sequencing project (IRGSP)"/>
            <person name="Matsumoto T."/>
            <person name="Wu J."/>
            <person name="Kanamori H."/>
            <person name="Katayose Y."/>
            <person name="Fujisawa M."/>
            <person name="Namiki N."/>
            <person name="Mizuno H."/>
            <person name="Yamamoto K."/>
            <person name="Antonio B.A."/>
            <person name="Baba T."/>
            <person name="Sakata K."/>
            <person name="Nagamura Y."/>
            <person name="Aoki H."/>
            <person name="Arikawa K."/>
            <person name="Arita K."/>
            <person name="Bito T."/>
            <person name="Chiden Y."/>
            <person name="Fujitsuka N."/>
            <person name="Fukunaka R."/>
            <person name="Hamada M."/>
            <person name="Harada C."/>
            <person name="Hayashi A."/>
            <person name="Hijishita S."/>
            <person name="Honda M."/>
            <person name="Hosokawa S."/>
            <person name="Ichikawa Y."/>
            <person name="Idonuma A."/>
            <person name="Iijima M."/>
            <person name="Ikeda M."/>
            <person name="Ikeno M."/>
            <person name="Ito K."/>
            <person name="Ito S."/>
            <person name="Ito T."/>
            <person name="Ito Y."/>
            <person name="Ito Y."/>
            <person name="Iwabuchi A."/>
            <person name="Kamiya K."/>
            <person name="Karasawa W."/>
            <person name="Kurita K."/>
            <person name="Katagiri S."/>
            <person name="Kikuta A."/>
            <person name="Kobayashi H."/>
            <person name="Kobayashi N."/>
            <person name="Machita K."/>
            <person name="Maehara T."/>
            <person name="Masukawa M."/>
            <person name="Mizubayashi T."/>
            <person name="Mukai Y."/>
            <person name="Nagasaki H."/>
            <person name="Nagata Y."/>
            <person name="Naito S."/>
            <person name="Nakashima M."/>
            <person name="Nakama Y."/>
            <person name="Nakamichi Y."/>
            <person name="Nakamura M."/>
            <person name="Meguro A."/>
            <person name="Negishi M."/>
            <person name="Ohta I."/>
            <person name="Ohta T."/>
            <person name="Okamoto M."/>
            <person name="Ono N."/>
            <person name="Saji S."/>
            <person name="Sakaguchi M."/>
            <person name="Sakai K."/>
            <person name="Shibata M."/>
            <person name="Shimokawa T."/>
            <person name="Song J."/>
            <person name="Takazaki Y."/>
            <person name="Terasawa K."/>
            <person name="Tsugane M."/>
            <person name="Tsuji K."/>
            <person name="Ueda S."/>
            <person name="Waki K."/>
            <person name="Yamagata H."/>
            <person name="Yamamoto M."/>
            <person name="Yamamoto S."/>
            <person name="Yamane H."/>
            <person name="Yoshiki S."/>
            <person name="Yoshihara R."/>
            <person name="Yukawa K."/>
            <person name="Zhong H."/>
            <person name="Yano M."/>
            <person name="Yuan Q."/>
            <person name="Ouyang S."/>
            <person name="Liu J."/>
            <person name="Jones K.M."/>
            <person name="Gansberger K."/>
            <person name="Moffat K."/>
            <person name="Hill J."/>
            <person name="Bera J."/>
            <person name="Fadrosh D."/>
            <person name="Jin S."/>
            <person name="Johri S."/>
            <person name="Kim M."/>
            <person name="Overton L."/>
            <person name="Reardon M."/>
            <person name="Tsitrin T."/>
            <person name="Vuong H."/>
            <person name="Weaver B."/>
            <person name="Ciecko A."/>
            <person name="Tallon L."/>
            <person name="Jackson J."/>
            <person name="Pai G."/>
            <person name="Aken S.V."/>
            <person name="Utterback T."/>
            <person name="Reidmuller S."/>
            <person name="Feldblyum T."/>
            <person name="Hsiao J."/>
            <person name="Zismann V."/>
            <person name="Iobst S."/>
            <person name="de Vazeille A.R."/>
            <person name="Buell C.R."/>
            <person name="Ying K."/>
            <person name="Li Y."/>
            <person name="Lu T."/>
            <person name="Huang Y."/>
            <person name="Zhao Q."/>
            <person name="Feng Q."/>
            <person name="Zhang L."/>
            <person name="Zhu J."/>
            <person name="Weng Q."/>
            <person name="Mu J."/>
            <person name="Lu Y."/>
            <person name="Fan D."/>
            <person name="Liu Y."/>
            <person name="Guan J."/>
            <person name="Zhang Y."/>
            <person name="Yu S."/>
            <person name="Liu X."/>
            <person name="Zhang Y."/>
            <person name="Hong G."/>
            <person name="Han B."/>
            <person name="Choisne N."/>
            <person name="Demange N."/>
            <person name="Orjeda G."/>
            <person name="Samain S."/>
            <person name="Cattolico L."/>
            <person name="Pelletier E."/>
            <person name="Couloux A."/>
            <person name="Segurens B."/>
            <person name="Wincker P."/>
            <person name="D'Hont A."/>
            <person name="Scarpelli C."/>
            <person name="Weissenbach J."/>
            <person name="Salanoubat M."/>
            <person name="Quetier F."/>
            <person name="Yu Y."/>
            <person name="Kim H.R."/>
            <person name="Rambo T."/>
            <person name="Currie J."/>
            <person name="Collura K."/>
            <person name="Luo M."/>
            <person name="Yang T."/>
            <person name="Ammiraju J.S.S."/>
            <person name="Engler F."/>
            <person name="Soderlund C."/>
            <person name="Wing R.A."/>
            <person name="Palmer L.E."/>
            <person name="de la Bastide M."/>
            <person name="Spiegel L."/>
            <person name="Nascimento L."/>
            <person name="Zutavern T."/>
            <person name="O'Shaughnessy A."/>
            <person name="Dike S."/>
            <person name="Dedhia N."/>
            <person name="Preston R."/>
            <person name="Balija V."/>
            <person name="McCombie W.R."/>
            <person name="Chow T."/>
            <person name="Chen H."/>
            <person name="Chung M."/>
            <person name="Chen C."/>
            <person name="Shaw J."/>
            <person name="Wu H."/>
            <person name="Hsiao K."/>
            <person name="Chao Y."/>
            <person name="Chu M."/>
            <person name="Cheng C."/>
            <person name="Hour A."/>
            <person name="Lee P."/>
            <person name="Lin S."/>
            <person name="Lin Y."/>
            <person name="Liou J."/>
            <person name="Liu S."/>
            <person name="Hsing Y."/>
            <person name="Raghuvanshi S."/>
            <person name="Mohanty A."/>
            <person name="Bharti A.K."/>
            <person name="Gaur A."/>
            <person name="Gupta V."/>
            <person name="Kumar D."/>
            <person name="Ravi V."/>
            <person name="Vij S."/>
            <person name="Kapur A."/>
            <person name="Khurana P."/>
            <person name="Khurana P."/>
            <person name="Khurana J.P."/>
            <person name="Tyagi A.K."/>
            <person name="Gaikwad K."/>
            <person name="Singh A."/>
            <person name="Dalal V."/>
            <person name="Srivastava S."/>
            <person name="Dixit A."/>
            <person name="Pal A.K."/>
            <person name="Ghazi I.A."/>
            <person name="Yadav M."/>
            <person name="Pandit A."/>
            <person name="Bhargava A."/>
            <person name="Sureshbabu K."/>
            <person name="Batra K."/>
            <person name="Sharma T.R."/>
            <person name="Mohapatra T."/>
            <person name="Singh N.K."/>
            <person name="Messing J."/>
            <person name="Nelson A.B."/>
            <person name="Fuks G."/>
            <person name="Kavchok S."/>
            <person name="Keizer G."/>
            <person name="Linton E."/>
            <person name="Llaca V."/>
            <person name="Song R."/>
            <person name="Tanyolac B."/>
            <person name="Young S."/>
            <person name="Ho-Il K."/>
            <person name="Hahn J.H."/>
            <person name="Sangsakoo G."/>
            <person name="Vanavichit A."/>
            <person name="de Mattos Luiz.A.T."/>
            <person name="Zimmer P.D."/>
            <person name="Malone G."/>
            <person name="Dellagostin O."/>
            <person name="de Oliveira A.C."/>
            <person name="Bevan M."/>
            <person name="Bancroft I."/>
            <person name="Minx P."/>
            <person name="Cordum H."/>
            <person name="Wilson R."/>
            <person name="Cheng Z."/>
            <person name="Jin W."/>
            <person name="Jiang J."/>
            <person name="Leong S.A."/>
            <person name="Iwama H."/>
            <person name="Gojobori T."/>
            <person name="Itoh T."/>
            <person name="Niimura Y."/>
            <person name="Fujii Y."/>
            <person name="Habara T."/>
            <person name="Sakai H."/>
            <person name="Sato Y."/>
            <person name="Wilson G."/>
            <person name="Kumar K."/>
            <person name="McCouch S."/>
            <person name="Juretic N."/>
            <person name="Hoen D."/>
            <person name="Wright S."/>
            <person name="Bruskiewich R."/>
            <person name="Bureau T."/>
            <person name="Miyao A."/>
            <person name="Hirochika H."/>
            <person name="Nishikawa T."/>
            <person name="Kadowaki K."/>
            <person name="Sugiura M."/>
            <person name="Burr B."/>
            <person name="Sasaki T."/>
        </authorList>
    </citation>
    <scope>NUCLEOTIDE SEQUENCE [LARGE SCALE GENOMIC DNA]</scope>
    <source>
        <strain evidence="4">cv. Nipponbare</strain>
    </source>
</reference>
<organism evidence="2 4">
    <name type="scientific">Oryza sativa subsp. japonica</name>
    <name type="common">Rice</name>
    <dbReference type="NCBI Taxonomy" id="39947"/>
    <lineage>
        <taxon>Eukaryota</taxon>
        <taxon>Viridiplantae</taxon>
        <taxon>Streptophyta</taxon>
        <taxon>Embryophyta</taxon>
        <taxon>Tracheophyta</taxon>
        <taxon>Spermatophyta</taxon>
        <taxon>Magnoliopsida</taxon>
        <taxon>Liliopsida</taxon>
        <taxon>Poales</taxon>
        <taxon>Poaceae</taxon>
        <taxon>BOP clade</taxon>
        <taxon>Oryzoideae</taxon>
        <taxon>Oryzeae</taxon>
        <taxon>Oryzinae</taxon>
        <taxon>Oryza</taxon>
        <taxon>Oryza sativa</taxon>
    </lineage>
</organism>
<reference evidence="2" key="2">
    <citation type="submission" date="2000-07" db="EMBL/GenBank/DDBJ databases">
        <title>Oryza sativa nipponbare(GA3) genomic DNA, chromosome 6, BAC clone:OSJNBa0004I20.</title>
        <authorList>
            <person name="Sasaki T."/>
            <person name="Matsumoto T."/>
            <person name="Yamamoto K."/>
        </authorList>
    </citation>
    <scope>NUCLEOTIDE SEQUENCE</scope>
</reference>